<reference evidence="12" key="1">
    <citation type="journal article" date="2020" name="mSystems">
        <title>Genome- and Community-Level Interaction Insights into Carbon Utilization and Element Cycling Functions of Hydrothermarchaeota in Hydrothermal Sediment.</title>
        <authorList>
            <person name="Zhou Z."/>
            <person name="Liu Y."/>
            <person name="Xu W."/>
            <person name="Pan J."/>
            <person name="Luo Z.H."/>
            <person name="Li M."/>
        </authorList>
    </citation>
    <scope>NUCLEOTIDE SEQUENCE [LARGE SCALE GENOMIC DNA]</scope>
    <source>
        <strain evidence="12">SpSt-413</strain>
    </source>
</reference>
<feature type="binding site" evidence="10">
    <location>
        <position position="246"/>
    </location>
    <ligand>
        <name>Mg(2+)</name>
        <dbReference type="ChEBI" id="CHEBI:18420"/>
    </ligand>
</feature>
<keyword evidence="7 10" id="KW-0808">Transferase</keyword>
<dbReference type="InterPro" id="IPR000891">
    <property type="entry name" value="PYR_CT"/>
</dbReference>
<evidence type="ECO:0000256" key="4">
    <source>
        <dbReference type="ARBA" id="ARBA00012973"/>
    </source>
</evidence>
<dbReference type="Gene3D" id="3.20.20.70">
    <property type="entry name" value="Aldolase class I"/>
    <property type="match status" value="1"/>
</dbReference>
<keyword evidence="10" id="KW-0460">Magnesium</keyword>
<comment type="subunit">
    <text evidence="10">Homodimer.</text>
</comment>
<dbReference type="SUPFAM" id="SSF89000">
    <property type="entry name" value="post-HMGL domain-like"/>
    <property type="match status" value="1"/>
</dbReference>
<evidence type="ECO:0000256" key="10">
    <source>
        <dbReference type="HAMAP-Rule" id="MF_00572"/>
    </source>
</evidence>
<dbReference type="PROSITE" id="PS00816">
    <property type="entry name" value="AIPM_HOMOCIT_SYNTH_2"/>
    <property type="match status" value="1"/>
</dbReference>
<dbReference type="Pfam" id="PF22615">
    <property type="entry name" value="IPMS_D2"/>
    <property type="match status" value="1"/>
</dbReference>
<dbReference type="PANTHER" id="PTHR46911">
    <property type="match status" value="1"/>
</dbReference>
<dbReference type="InterPro" id="IPR054692">
    <property type="entry name" value="LeuA-like_post-cat"/>
</dbReference>
<proteinExistence type="inferred from homology"/>
<dbReference type="InterPro" id="IPR013785">
    <property type="entry name" value="Aldolase_TIM"/>
</dbReference>
<accession>A0A7C4EMJ1</accession>
<dbReference type="GO" id="GO:0005737">
    <property type="term" value="C:cytoplasm"/>
    <property type="evidence" value="ECO:0007669"/>
    <property type="project" value="UniProtKB-SubCell"/>
</dbReference>
<feature type="binding site" evidence="10">
    <location>
        <position position="42"/>
    </location>
    <ligand>
        <name>Mg(2+)</name>
        <dbReference type="ChEBI" id="CHEBI:18420"/>
    </ligand>
</feature>
<feature type="region of interest" description="Regulatory domain" evidence="10">
    <location>
        <begin position="439"/>
        <end position="568"/>
    </location>
</feature>
<evidence type="ECO:0000256" key="7">
    <source>
        <dbReference type="ARBA" id="ARBA00022679"/>
    </source>
</evidence>
<dbReference type="EC" id="2.3.3.13" evidence="4 10"/>
<dbReference type="InterPro" id="IPR036230">
    <property type="entry name" value="LeuA_allosteric_dom_sf"/>
</dbReference>
<feature type="binding site" evidence="10">
    <location>
        <position position="282"/>
    </location>
    <ligand>
        <name>Mg(2+)</name>
        <dbReference type="ChEBI" id="CHEBI:18420"/>
    </ligand>
</feature>
<dbReference type="GO" id="GO:0003852">
    <property type="term" value="F:2-isopropylmalate synthase activity"/>
    <property type="evidence" value="ECO:0007669"/>
    <property type="project" value="UniProtKB-UniRule"/>
</dbReference>
<dbReference type="GO" id="GO:0003985">
    <property type="term" value="F:acetyl-CoA C-acetyltransferase activity"/>
    <property type="evidence" value="ECO:0007669"/>
    <property type="project" value="UniProtKB-UniRule"/>
</dbReference>
<feature type="domain" description="Pyruvate carboxyltransferase" evidence="11">
    <location>
        <begin position="33"/>
        <end position="307"/>
    </location>
</feature>
<keyword evidence="8 10" id="KW-0479">Metal-binding</keyword>
<dbReference type="SMART" id="SM00917">
    <property type="entry name" value="LeuA_dimer"/>
    <property type="match status" value="1"/>
</dbReference>
<dbReference type="InterPro" id="IPR005668">
    <property type="entry name" value="IPM_Synthase"/>
</dbReference>
<dbReference type="NCBIfam" id="TIGR00970">
    <property type="entry name" value="leuA_yeast"/>
    <property type="match status" value="1"/>
</dbReference>
<dbReference type="NCBIfam" id="NF002991">
    <property type="entry name" value="PRK03739.1"/>
    <property type="match status" value="1"/>
</dbReference>
<evidence type="ECO:0000256" key="5">
    <source>
        <dbReference type="ARBA" id="ARBA00022430"/>
    </source>
</evidence>
<comment type="subcellular location">
    <subcellularLocation>
        <location evidence="10">Cytoplasm</location>
    </subcellularLocation>
</comment>
<dbReference type="Pfam" id="PF08502">
    <property type="entry name" value="LeuA_dimer"/>
    <property type="match status" value="1"/>
</dbReference>
<organism evidence="12">
    <name type="scientific">Fundidesulfovibrio putealis</name>
    <dbReference type="NCBI Taxonomy" id="270496"/>
    <lineage>
        <taxon>Bacteria</taxon>
        <taxon>Pseudomonadati</taxon>
        <taxon>Thermodesulfobacteriota</taxon>
        <taxon>Desulfovibrionia</taxon>
        <taxon>Desulfovibrionales</taxon>
        <taxon>Desulfovibrionaceae</taxon>
        <taxon>Fundidesulfovibrio</taxon>
    </lineage>
</organism>
<evidence type="ECO:0000256" key="8">
    <source>
        <dbReference type="ARBA" id="ARBA00022723"/>
    </source>
</evidence>
<dbReference type="Gene3D" id="3.30.160.270">
    <property type="match status" value="1"/>
</dbReference>
<evidence type="ECO:0000256" key="9">
    <source>
        <dbReference type="ARBA" id="ARBA00023304"/>
    </source>
</evidence>
<dbReference type="CDD" id="cd07942">
    <property type="entry name" value="DRE_TIM_LeuA"/>
    <property type="match status" value="1"/>
</dbReference>
<dbReference type="GO" id="GO:0000287">
    <property type="term" value="F:magnesium ion binding"/>
    <property type="evidence" value="ECO:0007669"/>
    <property type="project" value="UniProtKB-UniRule"/>
</dbReference>
<sequence>MTANAVRIAKYRPFPPVALPDRRWPDAVIERAPAWLSTDLRDGNQALMEPLGIDDKLRLFHTLVSLGFKEIEVAFPAASQTDFDFVRALIEGGHIPRDVTISVLTQARDHLIERTVESLRGAARAIVHVYVSTAPAFRRVVFRKTRPEVTAMAVEAVRQVRALTASQPDTAWTLEFTPENFSGTELEFACDVCDQVTQAWGATAQDKVIINLPATVELATPNVFADQIEWMHTNLARREAVVLSVHTHNDRGCAVAAAELALLAGAERVEGCLFGNGERTGNADLVTLALNLMTQGIDPGLDFGALDALRRQMEAHTAIAVHPRHPYAGELVFTAFSGSHQDAIRKGFAARRPGQAWDVPYLPVDPADLGRSYDAIVRVNSQSGKGGVAYLMESAHGMHLPRGMQVEFSRAVQRHTDATGKEVDAEALWGLFAREYLERARPVFYVGHQLGAGEEVQDILLRFEADKRVVAASGRGNGPVDAAVNALGLPLTVLGYEEHALGAGADAKAVAYVELALEGADGPTHGAGVSPNILTAAILAVFSALNRLMATLPKDRRKALMERMAHCE</sequence>
<keyword evidence="10" id="KW-0963">Cytoplasm</keyword>
<dbReference type="InterPro" id="IPR002034">
    <property type="entry name" value="AIPM/Hcit_synth_CS"/>
</dbReference>
<dbReference type="PROSITE" id="PS00815">
    <property type="entry name" value="AIPM_HOMOCIT_SYNTH_1"/>
    <property type="match status" value="1"/>
</dbReference>
<dbReference type="Pfam" id="PF00682">
    <property type="entry name" value="HMGL-like"/>
    <property type="match status" value="1"/>
</dbReference>
<dbReference type="UniPathway" id="UPA00048">
    <property type="reaction ID" value="UER00070"/>
</dbReference>
<keyword evidence="6 10" id="KW-0028">Amino-acid biosynthesis</keyword>
<protein>
    <recommendedName>
        <fullName evidence="4 10">2-isopropylmalate synthase</fullName>
        <ecNumber evidence="4 10">2.3.3.13</ecNumber>
    </recommendedName>
    <alternativeName>
        <fullName evidence="10">Alpha-IPM synthase</fullName>
    </alternativeName>
    <alternativeName>
        <fullName evidence="10">Alpha-isopropylmalate synthase</fullName>
    </alternativeName>
</protein>
<keyword evidence="9 10" id="KW-0100">Branched-chain amino acid biosynthesis</keyword>
<dbReference type="HAMAP" id="MF_00572">
    <property type="entry name" value="LeuA_type2"/>
    <property type="match status" value="1"/>
</dbReference>
<evidence type="ECO:0000256" key="1">
    <source>
        <dbReference type="ARBA" id="ARBA00000064"/>
    </source>
</evidence>
<dbReference type="PROSITE" id="PS50991">
    <property type="entry name" value="PYR_CT"/>
    <property type="match status" value="1"/>
</dbReference>
<dbReference type="InterPro" id="IPR039371">
    <property type="entry name" value="LeuA_N_DRE-TIM"/>
</dbReference>
<name>A0A7C4EMJ1_9BACT</name>
<evidence type="ECO:0000256" key="3">
    <source>
        <dbReference type="ARBA" id="ARBA00009767"/>
    </source>
</evidence>
<feature type="binding site" evidence="10">
    <location>
        <position position="248"/>
    </location>
    <ligand>
        <name>Mg(2+)</name>
        <dbReference type="ChEBI" id="CHEBI:18420"/>
    </ligand>
</feature>
<dbReference type="SUPFAM" id="SSF110921">
    <property type="entry name" value="2-isopropylmalate synthase LeuA, allosteric (dimerisation) domain"/>
    <property type="match status" value="1"/>
</dbReference>
<gene>
    <name evidence="10 12" type="primary">leuA</name>
    <name evidence="12" type="ORF">ENR59_07670</name>
</gene>
<comment type="function">
    <text evidence="10">Catalyzes the condensation of the acetyl group of acetyl-CoA with 3-methyl-2-oxobutanoate (2-ketoisovalerate) to form 3-carboxy-3-hydroxy-4-methylpentanoate (2-isopropylmalate).</text>
</comment>
<dbReference type="EMBL" id="DSRP01000530">
    <property type="protein sequence ID" value="HGG92814.1"/>
    <property type="molecule type" value="Genomic_DNA"/>
</dbReference>
<evidence type="ECO:0000259" key="11">
    <source>
        <dbReference type="PROSITE" id="PS50991"/>
    </source>
</evidence>
<comment type="catalytic activity">
    <reaction evidence="1 10">
        <text>3-methyl-2-oxobutanoate + acetyl-CoA + H2O = (2S)-2-isopropylmalate + CoA + H(+)</text>
        <dbReference type="Rhea" id="RHEA:21524"/>
        <dbReference type="ChEBI" id="CHEBI:1178"/>
        <dbReference type="ChEBI" id="CHEBI:11851"/>
        <dbReference type="ChEBI" id="CHEBI:15377"/>
        <dbReference type="ChEBI" id="CHEBI:15378"/>
        <dbReference type="ChEBI" id="CHEBI:57287"/>
        <dbReference type="ChEBI" id="CHEBI:57288"/>
        <dbReference type="EC" id="2.3.3.13"/>
    </reaction>
</comment>
<comment type="caution">
    <text evidence="12">The sequence shown here is derived from an EMBL/GenBank/DDBJ whole genome shotgun (WGS) entry which is preliminary data.</text>
</comment>
<comment type="similarity">
    <text evidence="3 10">Belongs to the alpha-IPM synthase/homocitrate synthase family. LeuA type 2 subfamily.</text>
</comment>
<comment type="cofactor">
    <cofactor evidence="10">
        <name>Mg(2+)</name>
        <dbReference type="ChEBI" id="CHEBI:18420"/>
    </cofactor>
</comment>
<dbReference type="InterPro" id="IPR013709">
    <property type="entry name" value="2-isopropylmalate_synth_dimer"/>
</dbReference>
<dbReference type="GO" id="GO:0009098">
    <property type="term" value="P:L-leucine biosynthetic process"/>
    <property type="evidence" value="ECO:0007669"/>
    <property type="project" value="UniProtKB-UniRule"/>
</dbReference>
<evidence type="ECO:0000313" key="12">
    <source>
        <dbReference type="EMBL" id="HGG92814.1"/>
    </source>
</evidence>
<evidence type="ECO:0000256" key="2">
    <source>
        <dbReference type="ARBA" id="ARBA00004689"/>
    </source>
</evidence>
<dbReference type="AlphaFoldDB" id="A0A7C4EMJ1"/>
<comment type="pathway">
    <text evidence="2 10">Amino-acid biosynthesis; L-leucine biosynthesis; L-leucine from 3-methyl-2-oxobutanoate: step 1/4.</text>
</comment>
<evidence type="ECO:0000256" key="6">
    <source>
        <dbReference type="ARBA" id="ARBA00022605"/>
    </source>
</evidence>
<keyword evidence="5 10" id="KW-0432">Leucine biosynthesis</keyword>
<dbReference type="SUPFAM" id="SSF51569">
    <property type="entry name" value="Aldolase"/>
    <property type="match status" value="1"/>
</dbReference>
<keyword evidence="12" id="KW-0012">Acyltransferase</keyword>
<dbReference type="PANTHER" id="PTHR46911:SF1">
    <property type="entry name" value="2-ISOPROPYLMALATE SYNTHASE"/>
    <property type="match status" value="1"/>
</dbReference>